<sequence>MDAGRGMCVISYQHKGLLEATKKVLPYVEHRQCARHIYADFRKIYSGIELRNLFWKAAKSTVEGGFKNHMDEIRQISPGAYEHLMAREPNTWCRAFFSTGLACDTVENGKAECFNAVILDSRKKLLLTMLEEIRVYMMDRFYNLRELAEKWEGDVCPSAIKKMEEFGEDLKFWRVHPNGQNEFEVRNGLESYGNITISAQRSMDFKMFHIIVDKL</sequence>
<name>A0A9R1UTQ6_LACSA</name>
<protein>
    <recommendedName>
        <fullName evidence="3">MULE transposase domain-containing protein</fullName>
    </recommendedName>
</protein>
<dbReference type="Proteomes" id="UP000235145">
    <property type="component" value="Unassembled WGS sequence"/>
</dbReference>
<evidence type="ECO:0000313" key="2">
    <source>
        <dbReference type="Proteomes" id="UP000235145"/>
    </source>
</evidence>
<proteinExistence type="predicted"/>
<accession>A0A9R1UTQ6</accession>
<dbReference type="AlphaFoldDB" id="A0A9R1UTQ6"/>
<dbReference type="PANTHER" id="PTHR31973">
    <property type="entry name" value="POLYPROTEIN, PUTATIVE-RELATED"/>
    <property type="match status" value="1"/>
</dbReference>
<reference evidence="1 2" key="1">
    <citation type="journal article" date="2017" name="Nat. Commun.">
        <title>Genome assembly with in vitro proximity ligation data and whole-genome triplication in lettuce.</title>
        <authorList>
            <person name="Reyes-Chin-Wo S."/>
            <person name="Wang Z."/>
            <person name="Yang X."/>
            <person name="Kozik A."/>
            <person name="Arikit S."/>
            <person name="Song C."/>
            <person name="Xia L."/>
            <person name="Froenicke L."/>
            <person name="Lavelle D.O."/>
            <person name="Truco M.J."/>
            <person name="Xia R."/>
            <person name="Zhu S."/>
            <person name="Xu C."/>
            <person name="Xu H."/>
            <person name="Xu X."/>
            <person name="Cox K."/>
            <person name="Korf I."/>
            <person name="Meyers B.C."/>
            <person name="Michelmore R.W."/>
        </authorList>
    </citation>
    <scope>NUCLEOTIDE SEQUENCE [LARGE SCALE GENOMIC DNA]</scope>
    <source>
        <strain evidence="2">cv. Salinas</strain>
        <tissue evidence="1">Seedlings</tissue>
    </source>
</reference>
<evidence type="ECO:0008006" key="3">
    <source>
        <dbReference type="Google" id="ProtNLM"/>
    </source>
</evidence>
<evidence type="ECO:0000313" key="1">
    <source>
        <dbReference type="EMBL" id="KAJ0192750.1"/>
    </source>
</evidence>
<dbReference type="EMBL" id="NBSK02000008">
    <property type="protein sequence ID" value="KAJ0192750.1"/>
    <property type="molecule type" value="Genomic_DNA"/>
</dbReference>
<dbReference type="PANTHER" id="PTHR31973:SF187">
    <property type="entry name" value="MUTATOR TRANSPOSASE MUDRA PROTEIN"/>
    <property type="match status" value="1"/>
</dbReference>
<keyword evidence="2" id="KW-1185">Reference proteome</keyword>
<comment type="caution">
    <text evidence="1">The sequence shown here is derived from an EMBL/GenBank/DDBJ whole genome shotgun (WGS) entry which is preliminary data.</text>
</comment>
<gene>
    <name evidence="1" type="ORF">LSAT_V11C800405470</name>
</gene>
<organism evidence="1 2">
    <name type="scientific">Lactuca sativa</name>
    <name type="common">Garden lettuce</name>
    <dbReference type="NCBI Taxonomy" id="4236"/>
    <lineage>
        <taxon>Eukaryota</taxon>
        <taxon>Viridiplantae</taxon>
        <taxon>Streptophyta</taxon>
        <taxon>Embryophyta</taxon>
        <taxon>Tracheophyta</taxon>
        <taxon>Spermatophyta</taxon>
        <taxon>Magnoliopsida</taxon>
        <taxon>eudicotyledons</taxon>
        <taxon>Gunneridae</taxon>
        <taxon>Pentapetalae</taxon>
        <taxon>asterids</taxon>
        <taxon>campanulids</taxon>
        <taxon>Asterales</taxon>
        <taxon>Asteraceae</taxon>
        <taxon>Cichorioideae</taxon>
        <taxon>Cichorieae</taxon>
        <taxon>Lactucinae</taxon>
        <taxon>Lactuca</taxon>
    </lineage>
</organism>